<dbReference type="GO" id="GO:0042626">
    <property type="term" value="F:ATPase-coupled transmembrane transporter activity"/>
    <property type="evidence" value="ECO:0007669"/>
    <property type="project" value="InterPro"/>
</dbReference>
<evidence type="ECO:0000259" key="6">
    <source>
        <dbReference type="SMART" id="SM00062"/>
    </source>
</evidence>
<evidence type="ECO:0000256" key="4">
    <source>
        <dbReference type="ARBA" id="ARBA00022729"/>
    </source>
</evidence>
<evidence type="ECO:0000313" key="8">
    <source>
        <dbReference type="Proteomes" id="UP000436483"/>
    </source>
</evidence>
<reference evidence="7 8" key="2">
    <citation type="submission" date="2020-01" db="EMBL/GenBank/DDBJ databases">
        <title>Microvirga sp. nov., an arsenate reduction bacterium isolated from Tibet hotspring sediments.</title>
        <authorList>
            <person name="Xian W.-D."/>
            <person name="Li W.-J."/>
        </authorList>
    </citation>
    <scope>NUCLEOTIDE SEQUENCE [LARGE SCALE GENOMIC DNA]</scope>
    <source>
        <strain evidence="7 8">KCTC 23863</strain>
    </source>
</reference>
<comment type="similarity">
    <text evidence="2">Belongs to the bacterial solute-binding protein SsuA/TauA family.</text>
</comment>
<keyword evidence="4 5" id="KW-0732">Signal</keyword>
<gene>
    <name evidence="7" type="ORF">GR328_03195</name>
</gene>
<feature type="signal peptide" evidence="5">
    <location>
        <begin position="1"/>
        <end position="29"/>
    </location>
</feature>
<dbReference type="EMBL" id="WURB01000002">
    <property type="protein sequence ID" value="MXQ10479.1"/>
    <property type="molecule type" value="Genomic_DNA"/>
</dbReference>
<dbReference type="SUPFAM" id="SSF53850">
    <property type="entry name" value="Periplasmic binding protein-like II"/>
    <property type="match status" value="1"/>
</dbReference>
<dbReference type="NCBIfam" id="TIGR01728">
    <property type="entry name" value="SsuA_fam"/>
    <property type="match status" value="1"/>
</dbReference>
<sequence>MRATMSRRQILASALISVLATAPLGATLAAEVETSKVSYGGSSWLGHYPVWIGIKKGFFEKRGLSVDWKLFGTSSARMGALAAGDIDFAGTGSISALALMAAGSKAFYVVAAPESYATVEGIIATPEIKTVKDLKGKKLGVTFASSSHVLVLDVLEQAGLNPNKDVTLINLPAGDTPSAFKAKQVDAVATWTPAFNVLRAQENARVLLDDREFSLYKQYQFGPGPDVLTVSRTFADKNPKATAAFLDAFFEASEFITKEPAEAASLLQDLTQLPPEEQANVLKDIEWTGRAEQQKIMAREGDFPKGLQALADFLVRHKQIDKAPKVDSWIKTQVLP</sequence>
<dbReference type="Gene3D" id="3.40.190.10">
    <property type="entry name" value="Periplasmic binding protein-like II"/>
    <property type="match status" value="2"/>
</dbReference>
<comment type="caution">
    <text evidence="7">The sequence shown here is derived from an EMBL/GenBank/DDBJ whole genome shotgun (WGS) entry which is preliminary data.</text>
</comment>
<evidence type="ECO:0000256" key="5">
    <source>
        <dbReference type="SAM" id="SignalP"/>
    </source>
</evidence>
<dbReference type="Pfam" id="PF09084">
    <property type="entry name" value="NMT1"/>
    <property type="match status" value="1"/>
</dbReference>
<dbReference type="RefSeq" id="WP_160883090.1">
    <property type="nucleotide sequence ID" value="NZ_WURB01000002.1"/>
</dbReference>
<evidence type="ECO:0000313" key="7">
    <source>
        <dbReference type="EMBL" id="MXQ10479.1"/>
    </source>
</evidence>
<evidence type="ECO:0000256" key="1">
    <source>
        <dbReference type="ARBA" id="ARBA00004418"/>
    </source>
</evidence>
<evidence type="ECO:0000256" key="2">
    <source>
        <dbReference type="ARBA" id="ARBA00010742"/>
    </source>
</evidence>
<dbReference type="InterPro" id="IPR015168">
    <property type="entry name" value="SsuA/THI5"/>
</dbReference>
<dbReference type="GO" id="GO:0042597">
    <property type="term" value="C:periplasmic space"/>
    <property type="evidence" value="ECO:0007669"/>
    <property type="project" value="UniProtKB-SubCell"/>
</dbReference>
<keyword evidence="8" id="KW-1185">Reference proteome</keyword>
<organism evidence="7 8">
    <name type="scientific">Microvirga makkahensis</name>
    <dbReference type="NCBI Taxonomy" id="1128670"/>
    <lineage>
        <taxon>Bacteria</taxon>
        <taxon>Pseudomonadati</taxon>
        <taxon>Pseudomonadota</taxon>
        <taxon>Alphaproteobacteria</taxon>
        <taxon>Hyphomicrobiales</taxon>
        <taxon>Methylobacteriaceae</taxon>
        <taxon>Microvirga</taxon>
    </lineage>
</organism>
<protein>
    <submittedName>
        <fullName evidence="7">Aliphatic sulfonate ABC transporter substrate-binding protein</fullName>
    </submittedName>
</protein>
<dbReference type="Proteomes" id="UP000436483">
    <property type="component" value="Unassembled WGS sequence"/>
</dbReference>
<evidence type="ECO:0000256" key="3">
    <source>
        <dbReference type="ARBA" id="ARBA00022448"/>
    </source>
</evidence>
<dbReference type="AlphaFoldDB" id="A0A7X3MNT9"/>
<feature type="domain" description="Solute-binding protein family 3/N-terminal" evidence="6">
    <location>
        <begin position="49"/>
        <end position="263"/>
    </location>
</feature>
<dbReference type="GO" id="GO:0016020">
    <property type="term" value="C:membrane"/>
    <property type="evidence" value="ECO:0007669"/>
    <property type="project" value="InterPro"/>
</dbReference>
<accession>A0A7X3MNT9</accession>
<comment type="subcellular location">
    <subcellularLocation>
        <location evidence="1">Periplasm</location>
    </subcellularLocation>
</comment>
<dbReference type="PANTHER" id="PTHR30024">
    <property type="entry name" value="ALIPHATIC SULFONATES-BINDING PROTEIN-RELATED"/>
    <property type="match status" value="1"/>
</dbReference>
<name>A0A7X3MNT9_9HYPH</name>
<dbReference type="SMART" id="SM00062">
    <property type="entry name" value="PBPb"/>
    <property type="match status" value="1"/>
</dbReference>
<dbReference type="InterPro" id="IPR010067">
    <property type="entry name" value="ABC_SsuA_sub-bd"/>
</dbReference>
<dbReference type="InterPro" id="IPR001638">
    <property type="entry name" value="Solute-binding_3/MltF_N"/>
</dbReference>
<dbReference type="PANTHER" id="PTHR30024:SF47">
    <property type="entry name" value="TAURINE-BINDING PERIPLASMIC PROTEIN"/>
    <property type="match status" value="1"/>
</dbReference>
<keyword evidence="3" id="KW-0813">Transport</keyword>
<proteinExistence type="inferred from homology"/>
<feature type="chain" id="PRO_5031013555" evidence="5">
    <location>
        <begin position="30"/>
        <end position="336"/>
    </location>
</feature>
<dbReference type="OrthoDB" id="7299542at2"/>
<reference evidence="7 8" key="1">
    <citation type="submission" date="2019-12" db="EMBL/GenBank/DDBJ databases">
        <authorList>
            <person name="Yuan C.-G."/>
        </authorList>
    </citation>
    <scope>NUCLEOTIDE SEQUENCE [LARGE SCALE GENOMIC DNA]</scope>
    <source>
        <strain evidence="7 8">KCTC 23863</strain>
    </source>
</reference>